<dbReference type="SUPFAM" id="SSF53213">
    <property type="entry name" value="LigB-like"/>
    <property type="match status" value="1"/>
</dbReference>
<comment type="cofactor">
    <cofactor evidence="1">
        <name>Zn(2+)</name>
        <dbReference type="ChEBI" id="CHEBI:29105"/>
    </cofactor>
</comment>
<keyword evidence="4" id="KW-0862">Zinc</keyword>
<dbReference type="OrthoDB" id="7396853at2759"/>
<dbReference type="RefSeq" id="XP_005840560.1">
    <property type="nucleotide sequence ID" value="XM_005840503.1"/>
</dbReference>
<keyword evidence="9" id="KW-1185">Reference proteome</keyword>
<dbReference type="HOGENOM" id="CLU_046582_2_1_1"/>
<evidence type="ECO:0000256" key="5">
    <source>
        <dbReference type="ARBA" id="ARBA00023002"/>
    </source>
</evidence>
<dbReference type="AlphaFoldDB" id="L1JZE8"/>
<feature type="non-terminal residue" evidence="7">
    <location>
        <position position="237"/>
    </location>
</feature>
<evidence type="ECO:0000256" key="4">
    <source>
        <dbReference type="ARBA" id="ARBA00022833"/>
    </source>
</evidence>
<dbReference type="InterPro" id="IPR004183">
    <property type="entry name" value="Xdiol_dOase_suB"/>
</dbReference>
<evidence type="ECO:0000256" key="3">
    <source>
        <dbReference type="ARBA" id="ARBA00022723"/>
    </source>
</evidence>
<dbReference type="GO" id="GO:0008270">
    <property type="term" value="F:zinc ion binding"/>
    <property type="evidence" value="ECO:0007669"/>
    <property type="project" value="InterPro"/>
</dbReference>
<dbReference type="Proteomes" id="UP000011087">
    <property type="component" value="Unassembled WGS sequence"/>
</dbReference>
<dbReference type="GeneID" id="17310569"/>
<dbReference type="PaxDb" id="55529-EKX53580"/>
<dbReference type="STRING" id="905079.L1JZE8"/>
<dbReference type="KEGG" id="gtt:GUITHDRAFT_50144"/>
<feature type="non-terminal residue" evidence="7">
    <location>
        <position position="1"/>
    </location>
</feature>
<dbReference type="Gene3D" id="3.40.830.10">
    <property type="entry name" value="LigB-like"/>
    <property type="match status" value="1"/>
</dbReference>
<evidence type="ECO:0000256" key="1">
    <source>
        <dbReference type="ARBA" id="ARBA00001947"/>
    </source>
</evidence>
<reference evidence="7 9" key="1">
    <citation type="journal article" date="2012" name="Nature">
        <title>Algal genomes reveal evolutionary mosaicism and the fate of nucleomorphs.</title>
        <authorList>
            <consortium name="DOE Joint Genome Institute"/>
            <person name="Curtis B.A."/>
            <person name="Tanifuji G."/>
            <person name="Burki F."/>
            <person name="Gruber A."/>
            <person name="Irimia M."/>
            <person name="Maruyama S."/>
            <person name="Arias M.C."/>
            <person name="Ball S.G."/>
            <person name="Gile G.H."/>
            <person name="Hirakawa Y."/>
            <person name="Hopkins J.F."/>
            <person name="Kuo A."/>
            <person name="Rensing S.A."/>
            <person name="Schmutz J."/>
            <person name="Symeonidi A."/>
            <person name="Elias M."/>
            <person name="Eveleigh R.J."/>
            <person name="Herman E.K."/>
            <person name="Klute M.J."/>
            <person name="Nakayama T."/>
            <person name="Obornik M."/>
            <person name="Reyes-Prieto A."/>
            <person name="Armbrust E.V."/>
            <person name="Aves S.J."/>
            <person name="Beiko R.G."/>
            <person name="Coutinho P."/>
            <person name="Dacks J.B."/>
            <person name="Durnford D.G."/>
            <person name="Fast N.M."/>
            <person name="Green B.R."/>
            <person name="Grisdale C.J."/>
            <person name="Hempel F."/>
            <person name="Henrissat B."/>
            <person name="Hoppner M.P."/>
            <person name="Ishida K."/>
            <person name="Kim E."/>
            <person name="Koreny L."/>
            <person name="Kroth P.G."/>
            <person name="Liu Y."/>
            <person name="Malik S.B."/>
            <person name="Maier U.G."/>
            <person name="McRose D."/>
            <person name="Mock T."/>
            <person name="Neilson J.A."/>
            <person name="Onodera N.T."/>
            <person name="Poole A.M."/>
            <person name="Pritham E.J."/>
            <person name="Richards T.A."/>
            <person name="Rocap G."/>
            <person name="Roy S.W."/>
            <person name="Sarai C."/>
            <person name="Schaack S."/>
            <person name="Shirato S."/>
            <person name="Slamovits C.H."/>
            <person name="Spencer D.F."/>
            <person name="Suzuki S."/>
            <person name="Worden A.Z."/>
            <person name="Zauner S."/>
            <person name="Barry K."/>
            <person name="Bell C."/>
            <person name="Bharti A.K."/>
            <person name="Crow J.A."/>
            <person name="Grimwood J."/>
            <person name="Kramer R."/>
            <person name="Lindquist E."/>
            <person name="Lucas S."/>
            <person name="Salamov A."/>
            <person name="McFadden G.I."/>
            <person name="Lane C.E."/>
            <person name="Keeling P.J."/>
            <person name="Gray M.W."/>
            <person name="Grigoriev I.V."/>
            <person name="Archibald J.M."/>
        </authorList>
    </citation>
    <scope>NUCLEOTIDE SEQUENCE</scope>
    <source>
        <strain evidence="7 9">CCMP2712</strain>
    </source>
</reference>
<comment type="similarity">
    <text evidence="2">Belongs to the DODA-type extradiol aromatic ring-opening dioxygenase family.</text>
</comment>
<evidence type="ECO:0000259" key="6">
    <source>
        <dbReference type="Pfam" id="PF02900"/>
    </source>
</evidence>
<dbReference type="PANTHER" id="PTHR30096">
    <property type="entry name" value="4,5-DOPA DIOXYGENASE EXTRADIOL-LIKE PROTEIN"/>
    <property type="match status" value="1"/>
</dbReference>
<evidence type="ECO:0000256" key="2">
    <source>
        <dbReference type="ARBA" id="ARBA00007581"/>
    </source>
</evidence>
<proteinExistence type="inferred from homology"/>
<protein>
    <recommendedName>
        <fullName evidence="6">Extradiol ring-cleavage dioxygenase class III enzyme subunit B domain-containing protein</fullName>
    </recommendedName>
</protein>
<keyword evidence="3" id="KW-0479">Metal-binding</keyword>
<evidence type="ECO:0000313" key="9">
    <source>
        <dbReference type="Proteomes" id="UP000011087"/>
    </source>
</evidence>
<dbReference type="EMBL" id="JH992969">
    <property type="protein sequence ID" value="EKX53580.1"/>
    <property type="molecule type" value="Genomic_DNA"/>
</dbReference>
<reference evidence="8" key="3">
    <citation type="submission" date="2015-06" db="UniProtKB">
        <authorList>
            <consortium name="EnsemblProtists"/>
        </authorList>
    </citation>
    <scope>IDENTIFICATION</scope>
</reference>
<keyword evidence="5" id="KW-0560">Oxidoreductase</keyword>
<sequence length="237" mass="26261">ALFLPIGSPTLLMERSEYSDFLRELGIQMHYPERRPTCIVCVSARWISETEEVKVMSSPSPKTVHDFFGFAESLYQVQYLARGDAEFAAQVGEALERWEIPWKFDGTRGYDLGCWSPLSLIFPAADVPILQVSLSGNLDEAFHVRLGKALGELRDCGFLLVCTGGVTHSLLDLSFGESDPNPAWQSADEAWDARSSKLCSWNKHKDDNIRIAASSSHPTREHFLPLLVASGSGGPRS</sequence>
<accession>L1JZE8</accession>
<dbReference type="EnsemblProtists" id="EKX53580">
    <property type="protein sequence ID" value="EKX53580"/>
    <property type="gene ID" value="GUITHDRAFT_50144"/>
</dbReference>
<evidence type="ECO:0000313" key="7">
    <source>
        <dbReference type="EMBL" id="EKX53580.1"/>
    </source>
</evidence>
<organism evidence="7">
    <name type="scientific">Guillardia theta (strain CCMP2712)</name>
    <name type="common">Cryptophyte</name>
    <dbReference type="NCBI Taxonomy" id="905079"/>
    <lineage>
        <taxon>Eukaryota</taxon>
        <taxon>Cryptophyceae</taxon>
        <taxon>Pyrenomonadales</taxon>
        <taxon>Geminigeraceae</taxon>
        <taxon>Guillardia</taxon>
    </lineage>
</organism>
<dbReference type="InterPro" id="IPR014436">
    <property type="entry name" value="Extradiol_dOase_DODA"/>
</dbReference>
<evidence type="ECO:0000313" key="8">
    <source>
        <dbReference type="EnsemblProtists" id="EKX53580"/>
    </source>
</evidence>
<dbReference type="eggNOG" id="ENOG502QS66">
    <property type="taxonomic scope" value="Eukaryota"/>
</dbReference>
<name>L1JZE8_GUITC</name>
<dbReference type="GO" id="GO:0008198">
    <property type="term" value="F:ferrous iron binding"/>
    <property type="evidence" value="ECO:0007669"/>
    <property type="project" value="InterPro"/>
</dbReference>
<dbReference type="CDD" id="cd07363">
    <property type="entry name" value="45_DOPA_Dioxygenase"/>
    <property type="match status" value="1"/>
</dbReference>
<gene>
    <name evidence="7" type="ORF">GUITHDRAFT_50144</name>
</gene>
<dbReference type="PIRSF" id="PIRSF006157">
    <property type="entry name" value="Doxgns_DODA"/>
    <property type="match status" value="1"/>
</dbReference>
<dbReference type="GO" id="GO:0016702">
    <property type="term" value="F:oxidoreductase activity, acting on single donors with incorporation of molecular oxygen, incorporation of two atoms of oxygen"/>
    <property type="evidence" value="ECO:0007669"/>
    <property type="project" value="UniProtKB-ARBA"/>
</dbReference>
<dbReference type="Pfam" id="PF02900">
    <property type="entry name" value="LigB"/>
    <property type="match status" value="1"/>
</dbReference>
<dbReference type="PANTHER" id="PTHR30096:SF0">
    <property type="entry name" value="4,5-DOPA DIOXYGENASE EXTRADIOL-LIKE PROTEIN"/>
    <property type="match status" value="1"/>
</dbReference>
<dbReference type="OMA" id="HGFPEQM"/>
<feature type="domain" description="Extradiol ring-cleavage dioxygenase class III enzyme subunit B" evidence="6">
    <location>
        <begin position="32"/>
        <end position="234"/>
    </location>
</feature>
<reference evidence="9" key="2">
    <citation type="submission" date="2012-11" db="EMBL/GenBank/DDBJ databases">
        <authorList>
            <person name="Kuo A."/>
            <person name="Curtis B.A."/>
            <person name="Tanifuji G."/>
            <person name="Burki F."/>
            <person name="Gruber A."/>
            <person name="Irimia M."/>
            <person name="Maruyama S."/>
            <person name="Arias M.C."/>
            <person name="Ball S.G."/>
            <person name="Gile G.H."/>
            <person name="Hirakawa Y."/>
            <person name="Hopkins J.F."/>
            <person name="Rensing S.A."/>
            <person name="Schmutz J."/>
            <person name="Symeonidi A."/>
            <person name="Elias M."/>
            <person name="Eveleigh R.J."/>
            <person name="Herman E.K."/>
            <person name="Klute M.J."/>
            <person name="Nakayama T."/>
            <person name="Obornik M."/>
            <person name="Reyes-Prieto A."/>
            <person name="Armbrust E.V."/>
            <person name="Aves S.J."/>
            <person name="Beiko R.G."/>
            <person name="Coutinho P."/>
            <person name="Dacks J.B."/>
            <person name="Durnford D.G."/>
            <person name="Fast N.M."/>
            <person name="Green B.R."/>
            <person name="Grisdale C."/>
            <person name="Hempe F."/>
            <person name="Henrissat B."/>
            <person name="Hoppner M.P."/>
            <person name="Ishida K.-I."/>
            <person name="Kim E."/>
            <person name="Koreny L."/>
            <person name="Kroth P.G."/>
            <person name="Liu Y."/>
            <person name="Malik S.-B."/>
            <person name="Maier U.G."/>
            <person name="McRose D."/>
            <person name="Mock T."/>
            <person name="Neilson J.A."/>
            <person name="Onodera N.T."/>
            <person name="Poole A.M."/>
            <person name="Pritham E.J."/>
            <person name="Richards T.A."/>
            <person name="Rocap G."/>
            <person name="Roy S.W."/>
            <person name="Sarai C."/>
            <person name="Schaack S."/>
            <person name="Shirato S."/>
            <person name="Slamovits C.H."/>
            <person name="Spencer D.F."/>
            <person name="Suzuki S."/>
            <person name="Worden A.Z."/>
            <person name="Zauner S."/>
            <person name="Barry K."/>
            <person name="Bell C."/>
            <person name="Bharti A.K."/>
            <person name="Crow J.A."/>
            <person name="Grimwood J."/>
            <person name="Kramer R."/>
            <person name="Lindquist E."/>
            <person name="Lucas S."/>
            <person name="Salamov A."/>
            <person name="McFadden G.I."/>
            <person name="Lane C.E."/>
            <person name="Keeling P.J."/>
            <person name="Gray M.W."/>
            <person name="Grigoriev I.V."/>
            <person name="Archibald J.M."/>
        </authorList>
    </citation>
    <scope>NUCLEOTIDE SEQUENCE</scope>
    <source>
        <strain evidence="9">CCMP2712</strain>
    </source>
</reference>